<dbReference type="InterPro" id="IPR017853">
    <property type="entry name" value="GH"/>
</dbReference>
<dbReference type="Pfam" id="PF21566">
    <property type="entry name" value="NagA_C"/>
    <property type="match status" value="1"/>
</dbReference>
<dbReference type="InterPro" id="IPR036881">
    <property type="entry name" value="Glyco_hydro_3_C_sf"/>
</dbReference>
<gene>
    <name evidence="6" type="ORF">HLVA_22170</name>
</gene>
<comment type="similarity">
    <text evidence="1">Belongs to the glycosyl hydrolase 3 family.</text>
</comment>
<evidence type="ECO:0000313" key="6">
    <source>
        <dbReference type="EMBL" id="BDU51648.1"/>
    </source>
</evidence>
<dbReference type="Gene3D" id="3.40.50.1700">
    <property type="entry name" value="Glycoside hydrolase family 3 C-terminal domain"/>
    <property type="match status" value="1"/>
</dbReference>
<dbReference type="InterPro" id="IPR001764">
    <property type="entry name" value="Glyco_hydro_3_N"/>
</dbReference>
<keyword evidence="6" id="KW-0614">Plasmid</keyword>
<proteinExistence type="inferred from homology"/>
<keyword evidence="3" id="KW-0326">Glycosidase</keyword>
<geneLocation type="plasmid" evidence="6 7">
    <name>pHIC</name>
</geneLocation>
<evidence type="ECO:0000259" key="4">
    <source>
        <dbReference type="Pfam" id="PF00933"/>
    </source>
</evidence>
<reference evidence="6 7" key="1">
    <citation type="submission" date="2022-11" db="EMBL/GenBank/DDBJ databases">
        <title>Haliovirga abyssi gen. nov., sp. nov., a mesophilic fermentative bacterium isolated from the Iheya North hydrothermal field and the proposal of Haliovirgaceae fam. nov.</title>
        <authorList>
            <person name="Miyazaki U."/>
            <person name="Tame A."/>
            <person name="Miyazaki J."/>
            <person name="Takai K."/>
            <person name="Sawayama S."/>
            <person name="Kitajima M."/>
            <person name="Okamoto A."/>
            <person name="Nakagawa S."/>
        </authorList>
    </citation>
    <scope>NUCLEOTIDE SEQUENCE [LARGE SCALE GENOMIC DNA]</scope>
    <source>
        <strain evidence="6 7">IC12</strain>
        <plasmid evidence="6 7">pHIC</plasmid>
    </source>
</reference>
<dbReference type="EMBL" id="AP027060">
    <property type="protein sequence ID" value="BDU51648.1"/>
    <property type="molecule type" value="Genomic_DNA"/>
</dbReference>
<dbReference type="PANTHER" id="PTHR30480">
    <property type="entry name" value="BETA-HEXOSAMINIDASE-RELATED"/>
    <property type="match status" value="1"/>
</dbReference>
<dbReference type="Gene3D" id="3.20.20.300">
    <property type="entry name" value="Glycoside hydrolase, family 3, N-terminal domain"/>
    <property type="match status" value="1"/>
</dbReference>
<dbReference type="PANTHER" id="PTHR30480:SF16">
    <property type="entry name" value="GLYCOSIDE HYDROLASE FAMILY 3 DOMAIN PROTEIN"/>
    <property type="match status" value="1"/>
</dbReference>
<evidence type="ECO:0000256" key="2">
    <source>
        <dbReference type="ARBA" id="ARBA00022801"/>
    </source>
</evidence>
<organism evidence="6 7">
    <name type="scientific">Haliovirga abyssi</name>
    <dbReference type="NCBI Taxonomy" id="2996794"/>
    <lineage>
        <taxon>Bacteria</taxon>
        <taxon>Fusobacteriati</taxon>
        <taxon>Fusobacteriota</taxon>
        <taxon>Fusobacteriia</taxon>
        <taxon>Fusobacteriales</taxon>
        <taxon>Haliovirgaceae</taxon>
        <taxon>Haliovirga</taxon>
    </lineage>
</organism>
<protein>
    <submittedName>
        <fullName evidence="6">Beta-glucosidase</fullName>
    </submittedName>
</protein>
<dbReference type="KEGG" id="haby:HLVA_22170"/>
<dbReference type="InterPro" id="IPR036962">
    <property type="entry name" value="Glyco_hydro_3_N_sf"/>
</dbReference>
<dbReference type="PRINTS" id="PR00133">
    <property type="entry name" value="GLHYDRLASE3"/>
</dbReference>
<keyword evidence="2" id="KW-0378">Hydrolase</keyword>
<dbReference type="AlphaFoldDB" id="A0AAU9DAH8"/>
<evidence type="ECO:0000256" key="1">
    <source>
        <dbReference type="ARBA" id="ARBA00005336"/>
    </source>
</evidence>
<name>A0AAU9DAH8_9FUSO</name>
<dbReference type="InterPro" id="IPR049018">
    <property type="entry name" value="NagA_C"/>
</dbReference>
<feature type="domain" description="Glycoside hydrolase family 3 N-terminal" evidence="4">
    <location>
        <begin position="6"/>
        <end position="329"/>
    </location>
</feature>
<dbReference type="GO" id="GO:0009254">
    <property type="term" value="P:peptidoglycan turnover"/>
    <property type="evidence" value="ECO:0007669"/>
    <property type="project" value="TreeGrafter"/>
</dbReference>
<dbReference type="GO" id="GO:0005975">
    <property type="term" value="P:carbohydrate metabolic process"/>
    <property type="evidence" value="ECO:0007669"/>
    <property type="project" value="InterPro"/>
</dbReference>
<evidence type="ECO:0000259" key="5">
    <source>
        <dbReference type="Pfam" id="PF21566"/>
    </source>
</evidence>
<feature type="domain" description="Beta-N-acetylglucosaminidase C-terminal" evidence="5">
    <location>
        <begin position="378"/>
        <end position="491"/>
    </location>
</feature>
<accession>A0AAU9DAH8</accession>
<dbReference type="NCBIfam" id="NF003740">
    <property type="entry name" value="PRK05337.1"/>
    <property type="match status" value="1"/>
</dbReference>
<dbReference type="SUPFAM" id="SSF51445">
    <property type="entry name" value="(Trans)glycosidases"/>
    <property type="match status" value="1"/>
</dbReference>
<evidence type="ECO:0000313" key="7">
    <source>
        <dbReference type="Proteomes" id="UP001321582"/>
    </source>
</evidence>
<evidence type="ECO:0000256" key="3">
    <source>
        <dbReference type="ARBA" id="ARBA00023295"/>
    </source>
</evidence>
<keyword evidence="7" id="KW-1185">Reference proteome</keyword>
<dbReference type="RefSeq" id="WP_307905516.1">
    <property type="nucleotide sequence ID" value="NZ_AP027060.1"/>
</dbReference>
<dbReference type="GO" id="GO:0004553">
    <property type="term" value="F:hydrolase activity, hydrolyzing O-glycosyl compounds"/>
    <property type="evidence" value="ECO:0007669"/>
    <property type="project" value="InterPro"/>
</dbReference>
<dbReference type="Proteomes" id="UP001321582">
    <property type="component" value="Plasmid pHIC"/>
</dbReference>
<sequence>MNNMSLDEKIGQLILGQLKGNELNKEMKEFIMKYRLGGYRFSGENIENLPQVTKFISDVKRFCEENSIKEPIFGADQEGGTLSVFENLLSQFPSTMALGATTDVKLAYDEGNVIGYELSNLGIDMAFAPVADLNLQKNNPVIGVRSFGDNPEKVSKFCIKFAKGLNDGGVLNSAKHFPGHGNTTADSHIGLAENSFSEKEIRDIEIKPFIKLIENGIDTIMVSHVIYKNIEKNKIPASMSKIIITDILRNELKYNGVIISDDMEMGAILKKYPIEEAVVKFLLAGGDMALVNGTKEAQIKAVEGIKEAVKLGIISEERINQSVERILKLKSKAKKLKINKKSPRKKTEEVIKDISEKALTLYSDNKKLLPIKKNLKLLLLLPESINMTEADTSGNKINKFGVYLKEKIKNVDIITYKLNENLLGDSDILKKIEKSDILIQGILNGMRFKNQIEFINNISSKIDTIAITLRDPYELKLFSKDITAIAAYSQDDITMKSLAKAITEKFEFNFILPVKI</sequence>
<dbReference type="InterPro" id="IPR050226">
    <property type="entry name" value="NagZ_Beta-hexosaminidase"/>
</dbReference>
<dbReference type="Pfam" id="PF00933">
    <property type="entry name" value="Glyco_hydro_3"/>
    <property type="match status" value="1"/>
</dbReference>